<keyword evidence="2" id="KW-0677">Repeat</keyword>
<dbReference type="GeneTree" id="ENSGT00950000185492"/>
<proteinExistence type="predicted"/>
<reference evidence="3" key="1">
    <citation type="submission" date="2023-09" db="UniProtKB">
        <authorList>
            <consortium name="Ensembl"/>
        </authorList>
    </citation>
    <scope>IDENTIFICATION</scope>
</reference>
<dbReference type="GO" id="GO:0043014">
    <property type="term" value="F:alpha-tubulin binding"/>
    <property type="evidence" value="ECO:0007669"/>
    <property type="project" value="TreeGrafter"/>
</dbReference>
<dbReference type="SUPFAM" id="SSF52058">
    <property type="entry name" value="L domain-like"/>
    <property type="match status" value="1"/>
</dbReference>
<dbReference type="InterPro" id="IPR032675">
    <property type="entry name" value="LRR_dom_sf"/>
</dbReference>
<dbReference type="AlphaFoldDB" id="A0A3B4F5I0"/>
<dbReference type="GO" id="GO:0045504">
    <property type="term" value="F:dynein heavy chain binding"/>
    <property type="evidence" value="ECO:0007669"/>
    <property type="project" value="TreeGrafter"/>
</dbReference>
<protein>
    <recommendedName>
        <fullName evidence="4">Dynein axonemal light chain 1</fullName>
    </recommendedName>
</protein>
<sequence>QAKATTVGDALEKQSGEKLSEAKVVKLYGQIPPIEKMDSSLSTLMNCEQLSLSTNCIEKITNLNGLKNLKILSLGRNNIRLLTELLCVCVCRRP</sequence>
<keyword evidence="1" id="KW-0433">Leucine-rich repeat</keyword>
<accession>A0A3B4F5I0</accession>
<evidence type="ECO:0000313" key="3">
    <source>
        <dbReference type="Ensembl" id="ENSPNYP00000004884.1"/>
    </source>
</evidence>
<organism evidence="3">
    <name type="scientific">Pundamilia nyererei</name>
    <dbReference type="NCBI Taxonomy" id="303518"/>
    <lineage>
        <taxon>Eukaryota</taxon>
        <taxon>Metazoa</taxon>
        <taxon>Chordata</taxon>
        <taxon>Craniata</taxon>
        <taxon>Vertebrata</taxon>
        <taxon>Euteleostomi</taxon>
        <taxon>Actinopterygii</taxon>
        <taxon>Neopterygii</taxon>
        <taxon>Teleostei</taxon>
        <taxon>Neoteleostei</taxon>
        <taxon>Acanthomorphata</taxon>
        <taxon>Ovalentaria</taxon>
        <taxon>Cichlomorphae</taxon>
        <taxon>Cichliformes</taxon>
        <taxon>Cichlidae</taxon>
        <taxon>African cichlids</taxon>
        <taxon>Pseudocrenilabrinae</taxon>
        <taxon>Haplochromini</taxon>
        <taxon>Pundamilia</taxon>
    </lineage>
</organism>
<dbReference type="PANTHER" id="PTHR15454">
    <property type="entry name" value="NISCHARIN RELATED"/>
    <property type="match status" value="1"/>
</dbReference>
<dbReference type="PROSITE" id="PS51450">
    <property type="entry name" value="LRR"/>
    <property type="match status" value="1"/>
</dbReference>
<evidence type="ECO:0000256" key="2">
    <source>
        <dbReference type="ARBA" id="ARBA00022737"/>
    </source>
</evidence>
<dbReference type="Ensembl" id="ENSPNYT00000005002.1">
    <property type="protein sequence ID" value="ENSPNYP00000004884.1"/>
    <property type="gene ID" value="ENSPNYG00000003766.1"/>
</dbReference>
<name>A0A3B4F5I0_9CICH</name>
<dbReference type="GO" id="GO:0036158">
    <property type="term" value="P:outer dynein arm assembly"/>
    <property type="evidence" value="ECO:0007669"/>
    <property type="project" value="TreeGrafter"/>
</dbReference>
<dbReference type="PANTHER" id="PTHR15454:SF73">
    <property type="entry name" value="DYNEIN AXONEMAL LIGHT CHAIN 1"/>
    <property type="match status" value="1"/>
</dbReference>
<dbReference type="GO" id="GO:0005737">
    <property type="term" value="C:cytoplasm"/>
    <property type="evidence" value="ECO:0007669"/>
    <property type="project" value="TreeGrafter"/>
</dbReference>
<dbReference type="Gene3D" id="3.80.10.10">
    <property type="entry name" value="Ribonuclease Inhibitor"/>
    <property type="match status" value="1"/>
</dbReference>
<dbReference type="STRING" id="303518.ENSPNYP00000004884"/>
<dbReference type="InterPro" id="IPR001611">
    <property type="entry name" value="Leu-rich_rpt"/>
</dbReference>
<evidence type="ECO:0000256" key="1">
    <source>
        <dbReference type="ARBA" id="ARBA00022614"/>
    </source>
</evidence>
<evidence type="ECO:0008006" key="4">
    <source>
        <dbReference type="Google" id="ProtNLM"/>
    </source>
</evidence>